<evidence type="ECO:0000256" key="1">
    <source>
        <dbReference type="SAM" id="Phobius"/>
    </source>
</evidence>
<dbReference type="GeneID" id="29003471"/>
<keyword evidence="1" id="KW-1133">Transmembrane helix</keyword>
<feature type="transmembrane region" description="Helical" evidence="1">
    <location>
        <begin position="25"/>
        <end position="49"/>
    </location>
</feature>
<organism evidence="2 3">
    <name type="scientific">Phycomyces blakesleeanus (strain ATCC 8743b / DSM 1359 / FGSC 10004 / NBRC 33097 / NRRL 1555)</name>
    <dbReference type="NCBI Taxonomy" id="763407"/>
    <lineage>
        <taxon>Eukaryota</taxon>
        <taxon>Fungi</taxon>
        <taxon>Fungi incertae sedis</taxon>
        <taxon>Mucoromycota</taxon>
        <taxon>Mucoromycotina</taxon>
        <taxon>Mucoromycetes</taxon>
        <taxon>Mucorales</taxon>
        <taxon>Phycomycetaceae</taxon>
        <taxon>Phycomyces</taxon>
    </lineage>
</organism>
<evidence type="ECO:0000313" key="3">
    <source>
        <dbReference type="Proteomes" id="UP000077315"/>
    </source>
</evidence>
<evidence type="ECO:0000313" key="2">
    <source>
        <dbReference type="EMBL" id="OAD66638.1"/>
    </source>
</evidence>
<keyword evidence="3" id="KW-1185">Reference proteome</keyword>
<proteinExistence type="predicted"/>
<dbReference type="RefSeq" id="XP_018284678.1">
    <property type="nucleotide sequence ID" value="XM_018442565.1"/>
</dbReference>
<name>A0A167JSX2_PHYB8</name>
<protein>
    <submittedName>
        <fullName evidence="2">Uncharacterized protein</fullName>
    </submittedName>
</protein>
<dbReference type="EMBL" id="KV441001">
    <property type="protein sequence ID" value="OAD66638.1"/>
    <property type="molecule type" value="Genomic_DNA"/>
</dbReference>
<sequence length="103" mass="11735">MFTSTSNHMRSISMSNHGNKIRHRVWAYFFPLFPVFIPMVSTVLLPAYIESIQTTKIAIKNDQNMSRFTFKPSTDCSSSRCLYSTLFTVSSIPKTNDDIKTSA</sequence>
<dbReference type="InParanoid" id="A0A167JSX2"/>
<dbReference type="AlphaFoldDB" id="A0A167JSX2"/>
<dbReference type="VEuPathDB" id="FungiDB:PHYBLDRAFT_71932"/>
<accession>A0A167JSX2</accession>
<dbReference type="Proteomes" id="UP000077315">
    <property type="component" value="Unassembled WGS sequence"/>
</dbReference>
<keyword evidence="1" id="KW-0812">Transmembrane</keyword>
<reference evidence="3" key="1">
    <citation type="submission" date="2015-06" db="EMBL/GenBank/DDBJ databases">
        <title>Expansion of signal transduction pathways in fungi by whole-genome duplication.</title>
        <authorList>
            <consortium name="DOE Joint Genome Institute"/>
            <person name="Corrochano L.M."/>
            <person name="Kuo A."/>
            <person name="Marcet-Houben M."/>
            <person name="Polaino S."/>
            <person name="Salamov A."/>
            <person name="Villalobos J.M."/>
            <person name="Alvarez M.I."/>
            <person name="Avalos J."/>
            <person name="Benito E.P."/>
            <person name="Benoit I."/>
            <person name="Burger G."/>
            <person name="Camino L.P."/>
            <person name="Canovas D."/>
            <person name="Cerda-Olmedo E."/>
            <person name="Cheng J.-F."/>
            <person name="Dominguez A."/>
            <person name="Elias M."/>
            <person name="Eslava A.P."/>
            <person name="Glaser F."/>
            <person name="Grimwood J."/>
            <person name="Gutierrez G."/>
            <person name="Heitman J."/>
            <person name="Henrissat B."/>
            <person name="Iturriaga E.A."/>
            <person name="Lang B.F."/>
            <person name="Lavin J.L."/>
            <person name="Lee S."/>
            <person name="Li W."/>
            <person name="Lindquist E."/>
            <person name="Lopez-Garcia S."/>
            <person name="Luque E.M."/>
            <person name="Marcos A.T."/>
            <person name="Martin J."/>
            <person name="McCluskey K."/>
            <person name="Medina H.R."/>
            <person name="Miralles-Duran A."/>
            <person name="Miyazaki A."/>
            <person name="Munoz-Torres E."/>
            <person name="Oguiza J.A."/>
            <person name="Ohm R."/>
            <person name="Olmedo M."/>
            <person name="Orejas M."/>
            <person name="Ortiz-Castellanos L."/>
            <person name="Pisabarro A.G."/>
            <person name="Rodriguez-Romero J."/>
            <person name="Ruiz-Herrera J."/>
            <person name="Ruiz-Vazquez R."/>
            <person name="Sanz C."/>
            <person name="Schackwitz W."/>
            <person name="Schmutz J."/>
            <person name="Shahriari M."/>
            <person name="Shelest E."/>
            <person name="Silva-Franco F."/>
            <person name="Soanes D."/>
            <person name="Syed K."/>
            <person name="Tagua V.G."/>
            <person name="Talbot N.J."/>
            <person name="Thon M."/>
            <person name="De vries R.P."/>
            <person name="Wiebenga A."/>
            <person name="Yadav J.S."/>
            <person name="Braun E.L."/>
            <person name="Baker S."/>
            <person name="Garre V."/>
            <person name="Horwitz B."/>
            <person name="Torres-Martinez S."/>
            <person name="Idnurm A."/>
            <person name="Herrera-Estrella A."/>
            <person name="Gabaldon T."/>
            <person name="Grigoriev I.V."/>
        </authorList>
    </citation>
    <scope>NUCLEOTIDE SEQUENCE [LARGE SCALE GENOMIC DNA]</scope>
    <source>
        <strain evidence="3">NRRL 1555(-)</strain>
    </source>
</reference>
<keyword evidence="1" id="KW-0472">Membrane</keyword>
<gene>
    <name evidence="2" type="ORF">PHYBLDRAFT_71932</name>
</gene>